<dbReference type="AlphaFoldDB" id="A0AAW2BE77"/>
<organism evidence="1 2">
    <name type="scientific">Lithocarpus litseifolius</name>
    <dbReference type="NCBI Taxonomy" id="425828"/>
    <lineage>
        <taxon>Eukaryota</taxon>
        <taxon>Viridiplantae</taxon>
        <taxon>Streptophyta</taxon>
        <taxon>Embryophyta</taxon>
        <taxon>Tracheophyta</taxon>
        <taxon>Spermatophyta</taxon>
        <taxon>Magnoliopsida</taxon>
        <taxon>eudicotyledons</taxon>
        <taxon>Gunneridae</taxon>
        <taxon>Pentapetalae</taxon>
        <taxon>rosids</taxon>
        <taxon>fabids</taxon>
        <taxon>Fagales</taxon>
        <taxon>Fagaceae</taxon>
        <taxon>Lithocarpus</taxon>
    </lineage>
</organism>
<gene>
    <name evidence="1" type="ORF">SO802_032857</name>
</gene>
<accession>A0AAW2BE77</accession>
<dbReference type="Proteomes" id="UP001459277">
    <property type="component" value="Unassembled WGS sequence"/>
</dbReference>
<protein>
    <submittedName>
        <fullName evidence="1">Uncharacterized protein</fullName>
    </submittedName>
</protein>
<comment type="caution">
    <text evidence="1">The sequence shown here is derived from an EMBL/GenBank/DDBJ whole genome shotgun (WGS) entry which is preliminary data.</text>
</comment>
<keyword evidence="2" id="KW-1185">Reference proteome</keyword>
<sequence length="63" mass="7182">MEGELGLNGIEEWNKLACLKHIWNLCAQTSSIWVAWVHIKHIEGEDFWCVKASKTAHGVGENY</sequence>
<evidence type="ECO:0000313" key="2">
    <source>
        <dbReference type="Proteomes" id="UP001459277"/>
    </source>
</evidence>
<dbReference type="EMBL" id="JAZDWU010000012">
    <property type="protein sequence ID" value="KAK9983332.1"/>
    <property type="molecule type" value="Genomic_DNA"/>
</dbReference>
<reference evidence="1 2" key="1">
    <citation type="submission" date="2024-01" db="EMBL/GenBank/DDBJ databases">
        <title>A telomere-to-telomere, gap-free genome of sweet tea (Lithocarpus litseifolius).</title>
        <authorList>
            <person name="Zhou J."/>
        </authorList>
    </citation>
    <scope>NUCLEOTIDE SEQUENCE [LARGE SCALE GENOMIC DNA]</scope>
    <source>
        <strain evidence="1">Zhou-2022a</strain>
        <tissue evidence="1">Leaf</tissue>
    </source>
</reference>
<name>A0AAW2BE77_9ROSI</name>
<proteinExistence type="predicted"/>
<evidence type="ECO:0000313" key="1">
    <source>
        <dbReference type="EMBL" id="KAK9983332.1"/>
    </source>
</evidence>